<dbReference type="Pfam" id="PF10544">
    <property type="entry name" value="T5orf172"/>
    <property type="match status" value="1"/>
</dbReference>
<feature type="domain" description="Bacteriophage T5 Orf172 DNA-binding" evidence="2">
    <location>
        <begin position="452"/>
        <end position="549"/>
    </location>
</feature>
<proteinExistence type="predicted"/>
<sequence>MPFIRNDPTLDNYTGIKFELSFNIWRSLLQLHYSFFVYFKQRCHFPSQMSPLGLLELERTSTLDRITDQLLHSEITQRFLCLYYDRKLQKHCETNCRRTRDEKWSPGIFKDGMYALGLPDNDVSPKNFSHIVRTLFCDAHNKWNMFQRYQPHFIRLWTETTLDIKQDVLKIFRSYYRLSIQQVQTPSDRRNYFKESGNRLSSSSSNTSTRPRTPQPTLGGAVANLPTRFTPGSSKTNPIDSDSDCDNDIECLPDVSESSKLVNLKLRSAMNPDNPPAPQLEPKQSMKKDTNATCDARPSPTRETGQAISNSTSGTPRERPHLRSAEAPASSPGPKSVRVQSLGDLSHDGSSPAAILSTSKPNSNHGLPTHIITPPSENERITFGNIACVDTNARLSPNPATRSSSSSRKRRKSTEYPPLLPETIADNIRQELLKDVESKGFIYILRAPNYFRNRKPLVKIGITEDITRRIRALQNNCGFTDLQECSRSGGKAIPWKRLQRVEKLCHLELNNFRKTLQCNKGGHGKNCDTGHTEWFEVEEETAIRTVKRWQKFINQNPYGEDGSLREGWKVTVQNGRYLHISEDEDRYDYRMASQRYDEWLDEATAETRKQQEKLQGQSQEEAGTRTDQPEPDRGLLRWSFDGLGQVLNRILP</sequence>
<reference evidence="3" key="1">
    <citation type="journal article" date="2020" name="Stud. Mycol.">
        <title>101 Dothideomycetes genomes: a test case for predicting lifestyles and emergence of pathogens.</title>
        <authorList>
            <person name="Haridas S."/>
            <person name="Albert R."/>
            <person name="Binder M."/>
            <person name="Bloem J."/>
            <person name="Labutti K."/>
            <person name="Salamov A."/>
            <person name="Andreopoulos B."/>
            <person name="Baker S."/>
            <person name="Barry K."/>
            <person name="Bills G."/>
            <person name="Bluhm B."/>
            <person name="Cannon C."/>
            <person name="Castanera R."/>
            <person name="Culley D."/>
            <person name="Daum C."/>
            <person name="Ezra D."/>
            <person name="Gonzalez J."/>
            <person name="Henrissat B."/>
            <person name="Kuo A."/>
            <person name="Liang C."/>
            <person name="Lipzen A."/>
            <person name="Lutzoni F."/>
            <person name="Magnuson J."/>
            <person name="Mondo S."/>
            <person name="Nolan M."/>
            <person name="Ohm R."/>
            <person name="Pangilinan J."/>
            <person name="Park H.-J."/>
            <person name="Ramirez L."/>
            <person name="Alfaro M."/>
            <person name="Sun H."/>
            <person name="Tritt A."/>
            <person name="Yoshinaga Y."/>
            <person name="Zwiers L.-H."/>
            <person name="Turgeon B."/>
            <person name="Goodwin S."/>
            <person name="Spatafora J."/>
            <person name="Crous P."/>
            <person name="Grigoriev I."/>
        </authorList>
    </citation>
    <scope>NUCLEOTIDE SEQUENCE</scope>
    <source>
        <strain evidence="3">CBS 207.26</strain>
    </source>
</reference>
<dbReference type="Proteomes" id="UP000800200">
    <property type="component" value="Unassembled WGS sequence"/>
</dbReference>
<dbReference type="OrthoDB" id="3511049at2759"/>
<feature type="compositionally biased region" description="Acidic residues" evidence="1">
    <location>
        <begin position="241"/>
        <end position="251"/>
    </location>
</feature>
<dbReference type="EMBL" id="ML994662">
    <property type="protein sequence ID" value="KAF2179903.1"/>
    <property type="molecule type" value="Genomic_DNA"/>
</dbReference>
<dbReference type="SMART" id="SM00974">
    <property type="entry name" value="T5orf172"/>
    <property type="match status" value="1"/>
</dbReference>
<protein>
    <recommendedName>
        <fullName evidence="2">Bacteriophage T5 Orf172 DNA-binding domain-containing protein</fullName>
    </recommendedName>
</protein>
<evidence type="ECO:0000259" key="2">
    <source>
        <dbReference type="SMART" id="SM00974"/>
    </source>
</evidence>
<dbReference type="PANTHER" id="PTHR28094">
    <property type="entry name" value="MEIOTICALLY UP-REGULATED GENE 113 PROTEIN"/>
    <property type="match status" value="1"/>
</dbReference>
<evidence type="ECO:0000256" key="1">
    <source>
        <dbReference type="SAM" id="MobiDB-lite"/>
    </source>
</evidence>
<feature type="compositionally biased region" description="Low complexity" evidence="1">
    <location>
        <begin position="198"/>
        <end position="218"/>
    </location>
</feature>
<dbReference type="PANTHER" id="PTHR28094:SF2">
    <property type="entry name" value="BACTERIOPHAGE T5 ORF172 DNA-BINDING DOMAIN-CONTAINING PROTEIN"/>
    <property type="match status" value="1"/>
</dbReference>
<feature type="compositionally biased region" description="Polar residues" evidence="1">
    <location>
        <begin position="356"/>
        <end position="366"/>
    </location>
</feature>
<dbReference type="InterPro" id="IPR018306">
    <property type="entry name" value="Phage_T5_Orf172_DNA-bd"/>
</dbReference>
<evidence type="ECO:0000313" key="4">
    <source>
        <dbReference type="Proteomes" id="UP000800200"/>
    </source>
</evidence>
<keyword evidence="4" id="KW-1185">Reference proteome</keyword>
<feature type="compositionally biased region" description="Polar residues" evidence="1">
    <location>
        <begin position="230"/>
        <end position="240"/>
    </location>
</feature>
<accession>A0A6A6DLN3</accession>
<feature type="compositionally biased region" description="Basic and acidic residues" evidence="1">
    <location>
        <begin position="622"/>
        <end position="635"/>
    </location>
</feature>
<feature type="compositionally biased region" description="Polar residues" evidence="1">
    <location>
        <begin position="301"/>
        <end position="315"/>
    </location>
</feature>
<organism evidence="3 4">
    <name type="scientific">Zopfia rhizophila CBS 207.26</name>
    <dbReference type="NCBI Taxonomy" id="1314779"/>
    <lineage>
        <taxon>Eukaryota</taxon>
        <taxon>Fungi</taxon>
        <taxon>Dikarya</taxon>
        <taxon>Ascomycota</taxon>
        <taxon>Pezizomycotina</taxon>
        <taxon>Dothideomycetes</taxon>
        <taxon>Dothideomycetes incertae sedis</taxon>
        <taxon>Zopfiaceae</taxon>
        <taxon>Zopfia</taxon>
    </lineage>
</organism>
<name>A0A6A6DLN3_9PEZI</name>
<feature type="region of interest" description="Disordered" evidence="1">
    <location>
        <begin position="606"/>
        <end position="635"/>
    </location>
</feature>
<evidence type="ECO:0000313" key="3">
    <source>
        <dbReference type="EMBL" id="KAF2179903.1"/>
    </source>
</evidence>
<gene>
    <name evidence="3" type="ORF">K469DRAFT_298106</name>
</gene>
<feature type="region of interest" description="Disordered" evidence="1">
    <location>
        <begin position="392"/>
        <end position="417"/>
    </location>
</feature>
<dbReference type="InterPro" id="IPR053006">
    <property type="entry name" value="Meiosis_regulatory"/>
</dbReference>
<feature type="region of interest" description="Disordered" evidence="1">
    <location>
        <begin position="268"/>
        <end position="377"/>
    </location>
</feature>
<dbReference type="AlphaFoldDB" id="A0A6A6DLN3"/>
<feature type="region of interest" description="Disordered" evidence="1">
    <location>
        <begin position="189"/>
        <end position="251"/>
    </location>
</feature>